<dbReference type="GO" id="GO:2000022">
    <property type="term" value="P:regulation of jasmonic acid mediated signaling pathway"/>
    <property type="evidence" value="ECO:0007669"/>
    <property type="project" value="UniProtKB-UniRule"/>
</dbReference>
<feature type="domain" description="Tify" evidence="4">
    <location>
        <begin position="324"/>
        <end position="359"/>
    </location>
</feature>
<dbReference type="Proteomes" id="UP000743370">
    <property type="component" value="Unassembled WGS sequence"/>
</dbReference>
<dbReference type="PANTHER" id="PTHR33077">
    <property type="entry name" value="PROTEIN TIFY 4A-RELATED-RELATED"/>
    <property type="match status" value="1"/>
</dbReference>
<feature type="compositionally biased region" description="Polar residues" evidence="3">
    <location>
        <begin position="396"/>
        <end position="414"/>
    </location>
</feature>
<evidence type="ECO:0000256" key="2">
    <source>
        <dbReference type="RuleBase" id="RU369065"/>
    </source>
</evidence>
<proteinExistence type="inferred from homology"/>
<keyword evidence="2" id="KW-0539">Nucleus</keyword>
<dbReference type="PANTHER" id="PTHR33077:SF8">
    <property type="entry name" value="PROTEIN TIFY 8"/>
    <property type="match status" value="1"/>
</dbReference>
<dbReference type="GO" id="GO:0009611">
    <property type="term" value="P:response to wounding"/>
    <property type="evidence" value="ECO:0007669"/>
    <property type="project" value="UniProtKB-UniRule"/>
</dbReference>
<comment type="similarity">
    <text evidence="1 2">Belongs to the TIFY/JAZ family.</text>
</comment>
<dbReference type="InterPro" id="IPR010399">
    <property type="entry name" value="Tify_dom"/>
</dbReference>
<evidence type="ECO:0000313" key="6">
    <source>
        <dbReference type="Proteomes" id="UP000743370"/>
    </source>
</evidence>
<protein>
    <recommendedName>
        <fullName evidence="2">Protein TIFY</fullName>
    </recommendedName>
    <alternativeName>
        <fullName evidence="2">Jasmonate ZIM domain-containing protein</fullName>
    </alternativeName>
</protein>
<sequence>MAQQNNADNNVTQQQHQQLVNPMFHDFLGTKSTNPIHSNVLYAPQTSHLYVTRSSLSSATVFSGAATSHLASGEPVPPPFASKLHLFFSPQTPCAAFSRVEFGFLSGRHLFTCDFKKQIGNHLEGVPFYGPKSEFCGIEIANRVVRKKRSNSDTTFIFSSRDSFQMVPHSLQNSHSMKMLRNAATSDCLRRSNGDDVFLPMQSLKPTTSGSQILQTPTGTKSDANKLERSILMNFGPFMQLAPLMDQRTSNKMGDTSAAPSFISQLAADEGSRTRIKGPGLFSSINTINAVTDKTSSMLGGSRAKPVTNIVDPESSTILNQRGSSSATCQMTIFYGGQAHVFDDVQPNKADVIMALAGSNGGSWTTAFSSKSSVKLHHDSNLERNSSHHATEPGGQLTSTTAEDTRNSGSSCKS</sequence>
<accession>A0A8T0K021</accession>
<dbReference type="PROSITE" id="PS51320">
    <property type="entry name" value="TIFY"/>
    <property type="match status" value="1"/>
</dbReference>
<dbReference type="Pfam" id="PF06200">
    <property type="entry name" value="tify"/>
    <property type="match status" value="1"/>
</dbReference>
<evidence type="ECO:0000259" key="4">
    <source>
        <dbReference type="PROSITE" id="PS51320"/>
    </source>
</evidence>
<dbReference type="EMBL" id="JABFOF010000007">
    <property type="protein sequence ID" value="KAG2390029.1"/>
    <property type="molecule type" value="Genomic_DNA"/>
</dbReference>
<feature type="compositionally biased region" description="Basic and acidic residues" evidence="3">
    <location>
        <begin position="376"/>
        <end position="391"/>
    </location>
</feature>
<evidence type="ECO:0000256" key="3">
    <source>
        <dbReference type="SAM" id="MobiDB-lite"/>
    </source>
</evidence>
<evidence type="ECO:0000256" key="1">
    <source>
        <dbReference type="ARBA" id="ARBA00008614"/>
    </source>
</evidence>
<gene>
    <name evidence="5" type="ORF">HKW66_Vig0225660</name>
</gene>
<comment type="caution">
    <text evidence="5">The sequence shown here is derived from an EMBL/GenBank/DDBJ whole genome shotgun (WGS) entry which is preliminary data.</text>
</comment>
<comment type="domain">
    <text evidence="2">The jas domain is required for interaction with COI1.</text>
</comment>
<reference evidence="5 6" key="1">
    <citation type="submission" date="2020-05" db="EMBL/GenBank/DDBJ databases">
        <title>Vigna angularis (adzuki bean) Var. LongXiaoDou No. 4 denovo assembly.</title>
        <authorList>
            <person name="Xiang H."/>
        </authorList>
    </citation>
    <scope>NUCLEOTIDE SEQUENCE [LARGE SCALE GENOMIC DNA]</scope>
    <source>
        <tissue evidence="5">Leaf</tissue>
    </source>
</reference>
<keyword evidence="2" id="KW-1184">Jasmonic acid signaling pathway</keyword>
<name>A0A8T0K021_PHAAN</name>
<dbReference type="GO" id="GO:0005634">
    <property type="term" value="C:nucleus"/>
    <property type="evidence" value="ECO:0007669"/>
    <property type="project" value="UniProtKB-SubCell"/>
</dbReference>
<comment type="function">
    <text evidence="2">Repressor of jasmonate responses.</text>
</comment>
<dbReference type="SMART" id="SM00979">
    <property type="entry name" value="TIFY"/>
    <property type="match status" value="1"/>
</dbReference>
<dbReference type="InterPro" id="IPR040390">
    <property type="entry name" value="TIFY/JAZ"/>
</dbReference>
<dbReference type="GO" id="GO:0031347">
    <property type="term" value="P:regulation of defense response"/>
    <property type="evidence" value="ECO:0007669"/>
    <property type="project" value="UniProtKB-UniRule"/>
</dbReference>
<evidence type="ECO:0000313" key="5">
    <source>
        <dbReference type="EMBL" id="KAG2390029.1"/>
    </source>
</evidence>
<feature type="region of interest" description="Disordered" evidence="3">
    <location>
        <begin position="375"/>
        <end position="414"/>
    </location>
</feature>
<dbReference type="AlphaFoldDB" id="A0A8T0K021"/>
<comment type="subcellular location">
    <subcellularLocation>
        <location evidence="2">Nucleus</location>
    </subcellularLocation>
</comment>
<organism evidence="5 6">
    <name type="scientific">Phaseolus angularis</name>
    <name type="common">Azuki bean</name>
    <name type="synonym">Vigna angularis</name>
    <dbReference type="NCBI Taxonomy" id="3914"/>
    <lineage>
        <taxon>Eukaryota</taxon>
        <taxon>Viridiplantae</taxon>
        <taxon>Streptophyta</taxon>
        <taxon>Embryophyta</taxon>
        <taxon>Tracheophyta</taxon>
        <taxon>Spermatophyta</taxon>
        <taxon>Magnoliopsida</taxon>
        <taxon>eudicotyledons</taxon>
        <taxon>Gunneridae</taxon>
        <taxon>Pentapetalae</taxon>
        <taxon>rosids</taxon>
        <taxon>fabids</taxon>
        <taxon>Fabales</taxon>
        <taxon>Fabaceae</taxon>
        <taxon>Papilionoideae</taxon>
        <taxon>50 kb inversion clade</taxon>
        <taxon>NPAAA clade</taxon>
        <taxon>indigoferoid/millettioid clade</taxon>
        <taxon>Phaseoleae</taxon>
        <taxon>Vigna</taxon>
    </lineage>
</organism>